<evidence type="ECO:0000313" key="4">
    <source>
        <dbReference type="Proteomes" id="UP000309676"/>
    </source>
</evidence>
<evidence type="ECO:0000256" key="1">
    <source>
        <dbReference type="SAM" id="MobiDB-lite"/>
    </source>
</evidence>
<organism evidence="3 4">
    <name type="scientific">Paenibacillus antri</name>
    <dbReference type="NCBI Taxonomy" id="2582848"/>
    <lineage>
        <taxon>Bacteria</taxon>
        <taxon>Bacillati</taxon>
        <taxon>Bacillota</taxon>
        <taxon>Bacilli</taxon>
        <taxon>Bacillales</taxon>
        <taxon>Paenibacillaceae</taxon>
        <taxon>Paenibacillus</taxon>
    </lineage>
</organism>
<keyword evidence="2" id="KW-0812">Transmembrane</keyword>
<feature type="region of interest" description="Disordered" evidence="1">
    <location>
        <begin position="1"/>
        <end position="29"/>
    </location>
</feature>
<name>A0A5R9GMV1_9BACL</name>
<dbReference type="NCBIfam" id="TIGR02832">
    <property type="entry name" value="spo_yunB"/>
    <property type="match status" value="1"/>
</dbReference>
<keyword evidence="4" id="KW-1185">Reference proteome</keyword>
<dbReference type="AlphaFoldDB" id="A0A5R9GMV1"/>
<keyword evidence="2" id="KW-1133">Transmembrane helix</keyword>
<feature type="transmembrane region" description="Helical" evidence="2">
    <location>
        <begin position="39"/>
        <end position="58"/>
    </location>
</feature>
<protein>
    <submittedName>
        <fullName evidence="3">Sporulation protein YunB</fullName>
    </submittedName>
</protein>
<dbReference type="Pfam" id="PF09560">
    <property type="entry name" value="Spore_YunB"/>
    <property type="match status" value="1"/>
</dbReference>
<gene>
    <name evidence="3" type="primary">yunB</name>
    <name evidence="3" type="ORF">FE782_03355</name>
</gene>
<keyword evidence="2" id="KW-0472">Membrane</keyword>
<reference evidence="3 4" key="1">
    <citation type="submission" date="2019-05" db="EMBL/GenBank/DDBJ databases">
        <authorList>
            <person name="Narsing Rao M.P."/>
            <person name="Li W.J."/>
        </authorList>
    </citation>
    <scope>NUCLEOTIDE SEQUENCE [LARGE SCALE GENOMIC DNA]</scope>
    <source>
        <strain evidence="3 4">SYSU_K30003</strain>
    </source>
</reference>
<dbReference type="EMBL" id="VCIW01000002">
    <property type="protein sequence ID" value="TLS53325.1"/>
    <property type="molecule type" value="Genomic_DNA"/>
</dbReference>
<sequence>MAHIYDKDGTAGSQTKGGPPLSNRRFRAQSKKPFSKRSIFLITLIVSFVLTIQTFLFIEHNIREPLMDVARIRVKQIATDAINQAIANQVANSAEMEELVDRWTNESGDITGLSLKYGEHMKISSQIVDIVNGALDANVHLVERIPIGQAFDSAILSSFGPKIPLTFESAGAPQVDVGTRREDAGINMLLITVFVRITAEVMIYIPFATEPELVTTEIPISYILVKGDVPMYYFDANGNPMGNDGAAGMVPPLALPNANPAGAAASAGEEASSVSETPEP</sequence>
<dbReference type="InterPro" id="IPR014197">
    <property type="entry name" value="Sporulation_prot_YunB"/>
</dbReference>
<evidence type="ECO:0000256" key="2">
    <source>
        <dbReference type="SAM" id="Phobius"/>
    </source>
</evidence>
<proteinExistence type="predicted"/>
<feature type="region of interest" description="Disordered" evidence="1">
    <location>
        <begin position="260"/>
        <end position="280"/>
    </location>
</feature>
<evidence type="ECO:0000313" key="3">
    <source>
        <dbReference type="EMBL" id="TLS53325.1"/>
    </source>
</evidence>
<comment type="caution">
    <text evidence="3">The sequence shown here is derived from an EMBL/GenBank/DDBJ whole genome shotgun (WGS) entry which is preliminary data.</text>
</comment>
<dbReference type="Proteomes" id="UP000309676">
    <property type="component" value="Unassembled WGS sequence"/>
</dbReference>
<accession>A0A5R9GMV1</accession>